<dbReference type="GO" id="GO:0008083">
    <property type="term" value="F:growth factor activity"/>
    <property type="evidence" value="ECO:0007669"/>
    <property type="project" value="TreeGrafter"/>
</dbReference>
<dbReference type="CDD" id="cd00037">
    <property type="entry name" value="CLECT"/>
    <property type="match status" value="2"/>
</dbReference>
<feature type="region of interest" description="Disordered" evidence="6">
    <location>
        <begin position="364"/>
        <end position="475"/>
    </location>
</feature>
<accession>A0AAV2HAH1</accession>
<feature type="domain" description="C-type lectin" evidence="9">
    <location>
        <begin position="35"/>
        <end position="155"/>
    </location>
</feature>
<proteinExistence type="predicted"/>
<keyword evidence="11" id="KW-1185">Reference proteome</keyword>
<feature type="transmembrane region" description="Helical" evidence="7">
    <location>
        <begin position="533"/>
        <end position="556"/>
    </location>
</feature>
<feature type="compositionally biased region" description="Low complexity" evidence="6">
    <location>
        <begin position="364"/>
        <end position="464"/>
    </location>
</feature>
<evidence type="ECO:0000256" key="4">
    <source>
        <dbReference type="ARBA" id="ARBA00022734"/>
    </source>
</evidence>
<evidence type="ECO:0000259" key="9">
    <source>
        <dbReference type="PROSITE" id="PS50041"/>
    </source>
</evidence>
<evidence type="ECO:0000256" key="1">
    <source>
        <dbReference type="ARBA" id="ARBA00004613"/>
    </source>
</evidence>
<dbReference type="SMART" id="SM00034">
    <property type="entry name" value="CLECT"/>
    <property type="match status" value="2"/>
</dbReference>
<keyword evidence="5" id="KW-1015">Disulfide bond</keyword>
<evidence type="ECO:0000256" key="7">
    <source>
        <dbReference type="SAM" id="Phobius"/>
    </source>
</evidence>
<sequence>MTKMPFMSIVFFFIILLNSIEIQAGVCRWSQGVNIDGVCFLLNTTQLTYNESKAYCVSIGGALATVNTMTQFNAIAAMANVYDSIWIGANDIAVEGVWRWEDSGDLATELTGYWEIGQPDDDGNVADCVDIYIGYCRSWRLWDDDCNFTYSFVCMDKASAITPTTTESTTTVISSPTTPSVNCRWPGSIYVDGGCFLYNSTLMTYAKAKAFCLSIGGVLATITTTNQMSVLTAKANDGDSVWIGANDKSVEGTWRWEDTGALATELSGLWDVASGQPDNYNNDDCADIYVRCLNVELWDDPCTSKYSFICMEKAPTTTKVTTKITTTQKLTTTTVPTNTSTLQTTKTILSTIETAILTAETTLPTTPTTLPNAPTTIPTTTTPLPTSTTTLPSTETTLSTKPTTTPTTLTALPTTITTTVPTTTTTLPSRTSALNNTTTSQSSTSISPSTTINQPTTKTTDTATSSPNLDRDELTSSFDSAQPMTQYDGSILNLNQRVDVEARAEVDTTTSTPSSAASEHVATSESIPFNQTLAIVSCVVGFLIASVLMIIIVAVCKACKACSKNKVHAF</sequence>
<keyword evidence="3 8" id="KW-0732">Signal</keyword>
<dbReference type="PANTHER" id="PTHR22799">
    <property type="entry name" value="TETRANECTIN-RELATED"/>
    <property type="match status" value="1"/>
</dbReference>
<evidence type="ECO:0000313" key="11">
    <source>
        <dbReference type="Proteomes" id="UP001497497"/>
    </source>
</evidence>
<keyword evidence="2" id="KW-0964">Secreted</keyword>
<comment type="subcellular location">
    <subcellularLocation>
        <location evidence="1">Secreted</location>
    </subcellularLocation>
</comment>
<name>A0AAV2HAH1_LYMST</name>
<dbReference type="InterPro" id="IPR001304">
    <property type="entry name" value="C-type_lectin-like"/>
</dbReference>
<dbReference type="Gene3D" id="3.10.100.10">
    <property type="entry name" value="Mannose-Binding Protein A, subunit A"/>
    <property type="match status" value="2"/>
</dbReference>
<evidence type="ECO:0000256" key="6">
    <source>
        <dbReference type="SAM" id="MobiDB-lite"/>
    </source>
</evidence>
<dbReference type="SUPFAM" id="SSF56436">
    <property type="entry name" value="C-type lectin-like"/>
    <property type="match status" value="2"/>
</dbReference>
<feature type="chain" id="PRO_5043685208" description="C-type lectin domain-containing protein" evidence="8">
    <location>
        <begin position="20"/>
        <end position="570"/>
    </location>
</feature>
<keyword evidence="7" id="KW-0812">Transmembrane</keyword>
<dbReference type="InterPro" id="IPR018378">
    <property type="entry name" value="C-type_lectin_CS"/>
</dbReference>
<evidence type="ECO:0000256" key="2">
    <source>
        <dbReference type="ARBA" id="ARBA00022525"/>
    </source>
</evidence>
<reference evidence="10 11" key="1">
    <citation type="submission" date="2024-04" db="EMBL/GenBank/DDBJ databases">
        <authorList>
            <consortium name="Genoscope - CEA"/>
            <person name="William W."/>
        </authorList>
    </citation>
    <scope>NUCLEOTIDE SEQUENCE [LARGE SCALE GENOMIC DNA]</scope>
</reference>
<feature type="domain" description="C-type lectin" evidence="9">
    <location>
        <begin position="191"/>
        <end position="311"/>
    </location>
</feature>
<evidence type="ECO:0000256" key="8">
    <source>
        <dbReference type="SAM" id="SignalP"/>
    </source>
</evidence>
<dbReference type="InterPro" id="IPR051663">
    <property type="entry name" value="CLec_Tetranectin-domain"/>
</dbReference>
<gene>
    <name evidence="10" type="ORF">GSLYS_00004482001</name>
</gene>
<comment type="caution">
    <text evidence="10">The sequence shown here is derived from an EMBL/GenBank/DDBJ whole genome shotgun (WGS) entry which is preliminary data.</text>
</comment>
<protein>
    <recommendedName>
        <fullName evidence="9">C-type lectin domain-containing protein</fullName>
    </recommendedName>
</protein>
<dbReference type="AlphaFoldDB" id="A0AAV2HAH1"/>
<keyword evidence="4" id="KW-0430">Lectin</keyword>
<keyword evidence="7" id="KW-1133">Transmembrane helix</keyword>
<dbReference type="GO" id="GO:0005615">
    <property type="term" value="C:extracellular space"/>
    <property type="evidence" value="ECO:0007669"/>
    <property type="project" value="TreeGrafter"/>
</dbReference>
<dbReference type="PANTHER" id="PTHR22799:SF1">
    <property type="entry name" value="C-TYPE LECTIN DOMAIN FAMILY 11 MEMBER A"/>
    <property type="match status" value="1"/>
</dbReference>
<keyword evidence="7" id="KW-0472">Membrane</keyword>
<dbReference type="PROSITE" id="PS00615">
    <property type="entry name" value="C_TYPE_LECTIN_1"/>
    <property type="match status" value="1"/>
</dbReference>
<organism evidence="10 11">
    <name type="scientific">Lymnaea stagnalis</name>
    <name type="common">Great pond snail</name>
    <name type="synonym">Helix stagnalis</name>
    <dbReference type="NCBI Taxonomy" id="6523"/>
    <lineage>
        <taxon>Eukaryota</taxon>
        <taxon>Metazoa</taxon>
        <taxon>Spiralia</taxon>
        <taxon>Lophotrochozoa</taxon>
        <taxon>Mollusca</taxon>
        <taxon>Gastropoda</taxon>
        <taxon>Heterobranchia</taxon>
        <taxon>Euthyneura</taxon>
        <taxon>Panpulmonata</taxon>
        <taxon>Hygrophila</taxon>
        <taxon>Lymnaeoidea</taxon>
        <taxon>Lymnaeidae</taxon>
        <taxon>Lymnaea</taxon>
    </lineage>
</organism>
<dbReference type="Proteomes" id="UP001497497">
    <property type="component" value="Unassembled WGS sequence"/>
</dbReference>
<dbReference type="InterPro" id="IPR016186">
    <property type="entry name" value="C-type_lectin-like/link_sf"/>
</dbReference>
<evidence type="ECO:0000313" key="10">
    <source>
        <dbReference type="EMBL" id="CAL1530349.1"/>
    </source>
</evidence>
<evidence type="ECO:0000256" key="5">
    <source>
        <dbReference type="ARBA" id="ARBA00023157"/>
    </source>
</evidence>
<dbReference type="InterPro" id="IPR016187">
    <property type="entry name" value="CTDL_fold"/>
</dbReference>
<feature type="signal peptide" evidence="8">
    <location>
        <begin position="1"/>
        <end position="19"/>
    </location>
</feature>
<evidence type="ECO:0000256" key="3">
    <source>
        <dbReference type="ARBA" id="ARBA00022729"/>
    </source>
</evidence>
<dbReference type="GO" id="GO:0030246">
    <property type="term" value="F:carbohydrate binding"/>
    <property type="evidence" value="ECO:0007669"/>
    <property type="project" value="UniProtKB-KW"/>
</dbReference>
<dbReference type="Pfam" id="PF00059">
    <property type="entry name" value="Lectin_C"/>
    <property type="match status" value="2"/>
</dbReference>
<dbReference type="PROSITE" id="PS50041">
    <property type="entry name" value="C_TYPE_LECTIN_2"/>
    <property type="match status" value="2"/>
</dbReference>
<dbReference type="EMBL" id="CAXITT010000068">
    <property type="protein sequence ID" value="CAL1530349.1"/>
    <property type="molecule type" value="Genomic_DNA"/>
</dbReference>